<dbReference type="PANTHER" id="PTHR43190:SF3">
    <property type="entry name" value="N-ACETYL-D-GLUCOSAMINE KINASE"/>
    <property type="match status" value="1"/>
</dbReference>
<organism evidence="1 2">
    <name type="scientific">Parapedobacter koreensis</name>
    <dbReference type="NCBI Taxonomy" id="332977"/>
    <lineage>
        <taxon>Bacteria</taxon>
        <taxon>Pseudomonadati</taxon>
        <taxon>Bacteroidota</taxon>
        <taxon>Sphingobacteriia</taxon>
        <taxon>Sphingobacteriales</taxon>
        <taxon>Sphingobacteriaceae</taxon>
        <taxon>Parapedobacter</taxon>
    </lineage>
</organism>
<dbReference type="CDD" id="cd24079">
    <property type="entry name" value="ASKHA_NBD_PG1100-like"/>
    <property type="match status" value="1"/>
</dbReference>
<dbReference type="InterPro" id="IPR043129">
    <property type="entry name" value="ATPase_NBD"/>
</dbReference>
<dbReference type="SUPFAM" id="SSF53067">
    <property type="entry name" value="Actin-like ATPase domain"/>
    <property type="match status" value="2"/>
</dbReference>
<keyword evidence="2" id="KW-1185">Reference proteome</keyword>
<dbReference type="RefSeq" id="WP_090605628.1">
    <property type="nucleotide sequence ID" value="NZ_FNZR01000004.1"/>
</dbReference>
<dbReference type="Gene3D" id="3.30.420.40">
    <property type="match status" value="2"/>
</dbReference>
<dbReference type="STRING" id="332977.SAMN05421740_104111"/>
<dbReference type="Gene3D" id="1.10.720.160">
    <property type="match status" value="1"/>
</dbReference>
<dbReference type="Proteomes" id="UP000198916">
    <property type="component" value="Unassembled WGS sequence"/>
</dbReference>
<protein>
    <submittedName>
        <fullName evidence="1">BadF-type ATPase</fullName>
    </submittedName>
</protein>
<proteinExistence type="predicted"/>
<dbReference type="PANTHER" id="PTHR43190">
    <property type="entry name" value="N-ACETYL-D-GLUCOSAMINE KINASE"/>
    <property type="match status" value="1"/>
</dbReference>
<evidence type="ECO:0000313" key="1">
    <source>
        <dbReference type="EMBL" id="SEL27263.1"/>
    </source>
</evidence>
<reference evidence="2" key="1">
    <citation type="submission" date="2016-10" db="EMBL/GenBank/DDBJ databases">
        <authorList>
            <person name="Varghese N."/>
            <person name="Submissions S."/>
        </authorList>
    </citation>
    <scope>NUCLEOTIDE SEQUENCE [LARGE SCALE GENOMIC DNA]</scope>
    <source>
        <strain evidence="2">Jip14</strain>
    </source>
</reference>
<sequence>MILVADSGSSQSDWILALPDGKRLAFTTKGLNPFFVNEKDIAKIIQNVPEILPYADRVSEVYFFGSGCTSPDRREMVSNALSQLFHHAFISVETDLVGAAYAACGNRKGYIATLGTGSDISFFDGQDVLPTRQGIGYVLGDEGSGVWFGKQLVTQFLYGTMPADLSDRFRSRYRINKEIVIKNVYQRASPNAYLASFAVFMGEHIHHPFVDELLKDGFREFITTNIELFSDYRDYVCHFVGSIAFHFKDQLREVCEQQGVEIGKILRRPIEELFDYIIQREKNYEIQL</sequence>
<dbReference type="EMBL" id="FNZR01000004">
    <property type="protein sequence ID" value="SEL27263.1"/>
    <property type="molecule type" value="Genomic_DNA"/>
</dbReference>
<evidence type="ECO:0000313" key="2">
    <source>
        <dbReference type="Proteomes" id="UP000198916"/>
    </source>
</evidence>
<accession>A0A1H7NUK6</accession>
<dbReference type="AlphaFoldDB" id="A0A1H7NUK6"/>
<dbReference type="InterPro" id="IPR052519">
    <property type="entry name" value="Euk-type_GlcNAc_Kinase"/>
</dbReference>
<dbReference type="OrthoDB" id="871343at2"/>
<name>A0A1H7NUK6_9SPHI</name>
<gene>
    <name evidence="1" type="ORF">SAMN05421740_104111</name>
</gene>